<evidence type="ECO:0000313" key="3">
    <source>
        <dbReference type="Proteomes" id="UP000078572"/>
    </source>
</evidence>
<protein>
    <submittedName>
        <fullName evidence="2">Uncharacterized protein</fullName>
    </submittedName>
</protein>
<keyword evidence="3" id="KW-1185">Reference proteome</keyword>
<evidence type="ECO:0000256" key="1">
    <source>
        <dbReference type="SAM" id="Phobius"/>
    </source>
</evidence>
<keyword evidence="1" id="KW-1133">Transmembrane helix</keyword>
<organism evidence="2 3">
    <name type="scientific">Ralstonia insidiosa</name>
    <dbReference type="NCBI Taxonomy" id="190721"/>
    <lineage>
        <taxon>Bacteria</taxon>
        <taxon>Pseudomonadati</taxon>
        <taxon>Pseudomonadota</taxon>
        <taxon>Betaproteobacteria</taxon>
        <taxon>Burkholderiales</taxon>
        <taxon>Burkholderiaceae</taxon>
        <taxon>Ralstonia</taxon>
    </lineage>
</organism>
<dbReference type="RefSeq" id="WP_024979447.1">
    <property type="nucleotide sequence ID" value="NZ_CP016024.1"/>
</dbReference>
<reference evidence="3" key="1">
    <citation type="submission" date="2016-06" db="EMBL/GenBank/DDBJ databases">
        <authorList>
            <person name="Xu Y."/>
            <person name="Nagy A."/>
            <person name="Yan X."/>
            <person name="Kim S.W."/>
            <person name="Haley B."/>
            <person name="Liu N.T."/>
            <person name="Nou X."/>
        </authorList>
    </citation>
    <scope>NUCLEOTIDE SEQUENCE [LARGE SCALE GENOMIC DNA]</scope>
    <source>
        <strain evidence="3">ATCC 49129</strain>
        <plasmid evidence="3">pri-1</plasmid>
    </source>
</reference>
<proteinExistence type="predicted"/>
<evidence type="ECO:0000313" key="2">
    <source>
        <dbReference type="EMBL" id="ANJ76290.1"/>
    </source>
</evidence>
<gene>
    <name evidence="2" type="ORF">A9Y76_27180</name>
</gene>
<dbReference type="Proteomes" id="UP000078572">
    <property type="component" value="Plasmid pRI-1"/>
</dbReference>
<name>A0A192A730_9RALS</name>
<geneLocation type="plasmid" evidence="3">
    <name>pri-1</name>
</geneLocation>
<dbReference type="OrthoDB" id="9132528at2"/>
<feature type="transmembrane region" description="Helical" evidence="1">
    <location>
        <begin position="12"/>
        <end position="36"/>
    </location>
</feature>
<accession>A0A192A730</accession>
<keyword evidence="1" id="KW-0472">Membrane</keyword>
<dbReference type="GeneID" id="61529725"/>
<dbReference type="EMBL" id="CP016024">
    <property type="protein sequence ID" value="ANJ76290.1"/>
    <property type="molecule type" value="Genomic_DNA"/>
</dbReference>
<keyword evidence="2" id="KW-0614">Plasmid</keyword>
<dbReference type="AlphaFoldDB" id="A0A192A730"/>
<keyword evidence="1" id="KW-0812">Transmembrane</keyword>
<sequence>MKMPNRRKVEGQDVALIVMGVIFAAAAYLLGTSYLFQIGADGSFLMYRAAQLGLVPDKWAKGHLLDVVYFKQISDGTWEYRVPRKLIGYAYVPGVVAKQTSKDLGALCNTPDPNGNRGCQRARFIEKP</sequence>